<evidence type="ECO:0000313" key="1">
    <source>
        <dbReference type="EMBL" id="KYQ47772.1"/>
    </source>
</evidence>
<accession>A0A151WIU8</accession>
<gene>
    <name evidence="1" type="ORF">ALC60_13197</name>
</gene>
<dbReference type="AlphaFoldDB" id="A0A151WIU8"/>
<evidence type="ECO:0000313" key="2">
    <source>
        <dbReference type="Proteomes" id="UP000075809"/>
    </source>
</evidence>
<sequence>INDRISDYKHYIVEKIIASLKENPRFNQRSVLQLV</sequence>
<proteinExistence type="predicted"/>
<organism evidence="1 2">
    <name type="scientific">Mycetomoellerius zeteki</name>
    <dbReference type="NCBI Taxonomy" id="64791"/>
    <lineage>
        <taxon>Eukaryota</taxon>
        <taxon>Metazoa</taxon>
        <taxon>Ecdysozoa</taxon>
        <taxon>Arthropoda</taxon>
        <taxon>Hexapoda</taxon>
        <taxon>Insecta</taxon>
        <taxon>Pterygota</taxon>
        <taxon>Neoptera</taxon>
        <taxon>Endopterygota</taxon>
        <taxon>Hymenoptera</taxon>
        <taxon>Apocrita</taxon>
        <taxon>Aculeata</taxon>
        <taxon>Formicoidea</taxon>
        <taxon>Formicidae</taxon>
        <taxon>Myrmicinae</taxon>
        <taxon>Mycetomoellerius</taxon>
    </lineage>
</organism>
<reference evidence="1 2" key="1">
    <citation type="submission" date="2015-09" db="EMBL/GenBank/DDBJ databases">
        <title>Trachymyrmex zeteki WGS genome.</title>
        <authorList>
            <person name="Nygaard S."/>
            <person name="Hu H."/>
            <person name="Boomsma J."/>
            <person name="Zhang G."/>
        </authorList>
    </citation>
    <scope>NUCLEOTIDE SEQUENCE [LARGE SCALE GENOMIC DNA]</scope>
    <source>
        <strain evidence="1">Tzet28-1</strain>
        <tissue evidence="1">Whole body</tissue>
    </source>
</reference>
<feature type="non-terminal residue" evidence="1">
    <location>
        <position position="1"/>
    </location>
</feature>
<dbReference type="EMBL" id="KQ983074">
    <property type="protein sequence ID" value="KYQ47772.1"/>
    <property type="molecule type" value="Genomic_DNA"/>
</dbReference>
<dbReference type="Proteomes" id="UP000075809">
    <property type="component" value="Unassembled WGS sequence"/>
</dbReference>
<name>A0A151WIU8_9HYME</name>
<protein>
    <submittedName>
        <fullName evidence="1">Uncharacterized protein</fullName>
    </submittedName>
</protein>
<keyword evidence="2" id="KW-1185">Reference proteome</keyword>